<reference evidence="1 2" key="1">
    <citation type="journal article" date="2019" name="Sci. Rep.">
        <title>Orb-weaving spider Araneus ventricosus genome elucidates the spidroin gene catalogue.</title>
        <authorList>
            <person name="Kono N."/>
            <person name="Nakamura H."/>
            <person name="Ohtoshi R."/>
            <person name="Moran D.A.P."/>
            <person name="Shinohara A."/>
            <person name="Yoshida Y."/>
            <person name="Fujiwara M."/>
            <person name="Mori M."/>
            <person name="Tomita M."/>
            <person name="Arakawa K."/>
        </authorList>
    </citation>
    <scope>NUCLEOTIDE SEQUENCE [LARGE SCALE GENOMIC DNA]</scope>
</reference>
<keyword evidence="2" id="KW-1185">Reference proteome</keyword>
<dbReference type="AlphaFoldDB" id="A0A4Y2MM25"/>
<organism evidence="1 2">
    <name type="scientific">Araneus ventricosus</name>
    <name type="common">Orbweaver spider</name>
    <name type="synonym">Epeira ventricosa</name>
    <dbReference type="NCBI Taxonomy" id="182803"/>
    <lineage>
        <taxon>Eukaryota</taxon>
        <taxon>Metazoa</taxon>
        <taxon>Ecdysozoa</taxon>
        <taxon>Arthropoda</taxon>
        <taxon>Chelicerata</taxon>
        <taxon>Arachnida</taxon>
        <taxon>Araneae</taxon>
        <taxon>Araneomorphae</taxon>
        <taxon>Entelegynae</taxon>
        <taxon>Araneoidea</taxon>
        <taxon>Araneidae</taxon>
        <taxon>Araneus</taxon>
    </lineage>
</organism>
<dbReference type="EMBL" id="BGPR01007550">
    <property type="protein sequence ID" value="GBN27733.1"/>
    <property type="molecule type" value="Genomic_DNA"/>
</dbReference>
<name>A0A4Y2MM25_ARAVE</name>
<comment type="caution">
    <text evidence="1">The sequence shown here is derived from an EMBL/GenBank/DDBJ whole genome shotgun (WGS) entry which is preliminary data.</text>
</comment>
<protein>
    <submittedName>
        <fullName evidence="1">Uncharacterized protein</fullName>
    </submittedName>
</protein>
<gene>
    <name evidence="1" type="ORF">AVEN_175054_1</name>
</gene>
<sequence length="166" mass="18662">MISPNSFMTIVCAGRGNIADCTHTCSRGDRPESINFSRNKFSPVFISPGRQKRVSGKRASLHCGVLAGMDTPERAIHGERTDPRQHRQRAHRMGDIRWKYLPSISSLLHLPEETPRTRSPIRKPNATGRKNLSDESCLLALCVCVRDLSVHDRSITNFINIALKME</sequence>
<accession>A0A4Y2MM25</accession>
<evidence type="ECO:0000313" key="2">
    <source>
        <dbReference type="Proteomes" id="UP000499080"/>
    </source>
</evidence>
<proteinExistence type="predicted"/>
<evidence type="ECO:0000313" key="1">
    <source>
        <dbReference type="EMBL" id="GBN27733.1"/>
    </source>
</evidence>
<dbReference type="Proteomes" id="UP000499080">
    <property type="component" value="Unassembled WGS sequence"/>
</dbReference>